<evidence type="ECO:0000313" key="3">
    <source>
        <dbReference type="Proteomes" id="UP000245728"/>
    </source>
</evidence>
<dbReference type="OrthoDB" id="9806195at2"/>
<sequence>MIRLARRWHRRLMIIVGAQFLIWAMTGLYMVSMDIHFIHGEALTDKPKAQLEPAEAKYSINELLTRFDDARDVTLVHRFGQPHYQFVRTSSERRQWLVNGVTGEVAMPIDRAQAKAIARDALVRALPIESLTLHSEKGPMELSSRHLPAWQVRFDAFDAPTLYISQDTGEVVTRRHAFWRLFDWMWRFHIMDYDDGANVANGFLMVMALLGVLSALAGAVLTVYRVFRAQGQAL</sequence>
<keyword evidence="1" id="KW-0472">Membrane</keyword>
<keyword evidence="1" id="KW-0812">Transmembrane</keyword>
<evidence type="ECO:0000256" key="1">
    <source>
        <dbReference type="SAM" id="Phobius"/>
    </source>
</evidence>
<gene>
    <name evidence="2" type="ORF">HMF8227_01835</name>
</gene>
<dbReference type="RefSeq" id="WP_109339894.1">
    <property type="nucleotide sequence ID" value="NZ_CP029347.1"/>
</dbReference>
<dbReference type="KEGG" id="salh:HMF8227_01835"/>
<accession>A0A2S2E3S8</accession>
<reference evidence="2 3" key="1">
    <citation type="submission" date="2018-05" db="EMBL/GenBank/DDBJ databases">
        <title>Salinimonas sp. HMF8227 Genome sequencing and assembly.</title>
        <authorList>
            <person name="Kang H."/>
            <person name="Kang J."/>
            <person name="Cha I."/>
            <person name="Kim H."/>
            <person name="Joh K."/>
        </authorList>
    </citation>
    <scope>NUCLEOTIDE SEQUENCE [LARGE SCALE GENOMIC DNA]</scope>
    <source>
        <strain evidence="2 3">HMF8227</strain>
    </source>
</reference>
<dbReference type="AlphaFoldDB" id="A0A2S2E3S8"/>
<proteinExistence type="predicted"/>
<keyword evidence="1" id="KW-1133">Transmembrane helix</keyword>
<protein>
    <recommendedName>
        <fullName evidence="4">PepSY domain-containing protein</fullName>
    </recommendedName>
</protein>
<name>A0A2S2E3S8_9ALTE</name>
<evidence type="ECO:0008006" key="4">
    <source>
        <dbReference type="Google" id="ProtNLM"/>
    </source>
</evidence>
<feature type="transmembrane region" description="Helical" evidence="1">
    <location>
        <begin position="12"/>
        <end position="31"/>
    </location>
</feature>
<organism evidence="2 3">
    <name type="scientific">Saliniradius amylolyticus</name>
    <dbReference type="NCBI Taxonomy" id="2183582"/>
    <lineage>
        <taxon>Bacteria</taxon>
        <taxon>Pseudomonadati</taxon>
        <taxon>Pseudomonadota</taxon>
        <taxon>Gammaproteobacteria</taxon>
        <taxon>Alteromonadales</taxon>
        <taxon>Alteromonadaceae</taxon>
        <taxon>Saliniradius</taxon>
    </lineage>
</organism>
<dbReference type="EMBL" id="CP029347">
    <property type="protein sequence ID" value="AWL12308.1"/>
    <property type="molecule type" value="Genomic_DNA"/>
</dbReference>
<dbReference type="Proteomes" id="UP000245728">
    <property type="component" value="Chromosome"/>
</dbReference>
<keyword evidence="3" id="KW-1185">Reference proteome</keyword>
<evidence type="ECO:0000313" key="2">
    <source>
        <dbReference type="EMBL" id="AWL12308.1"/>
    </source>
</evidence>
<feature type="transmembrane region" description="Helical" evidence="1">
    <location>
        <begin position="203"/>
        <end position="227"/>
    </location>
</feature>